<dbReference type="RefSeq" id="WP_242543343.1">
    <property type="nucleotide sequence ID" value="NZ_CP147250.1"/>
</dbReference>
<organism evidence="4 5">
    <name type="scientific">Candidatus Enterococcus mangumiae</name>
    <dbReference type="NCBI Taxonomy" id="2230878"/>
    <lineage>
        <taxon>Bacteria</taxon>
        <taxon>Bacillati</taxon>
        <taxon>Bacillota</taxon>
        <taxon>Bacilli</taxon>
        <taxon>Lactobacillales</taxon>
        <taxon>Enterococcaceae</taxon>
        <taxon>Enterococcus</taxon>
    </lineage>
</organism>
<protein>
    <recommendedName>
        <fullName evidence="3">Mga helix-turn-helix domain-containing protein</fullName>
    </recommendedName>
</protein>
<evidence type="ECO:0000256" key="1">
    <source>
        <dbReference type="ARBA" id="ARBA00023015"/>
    </source>
</evidence>
<accession>A0ABZ2SXD9</accession>
<keyword evidence="2" id="KW-0804">Transcription</keyword>
<dbReference type="InterPro" id="IPR036388">
    <property type="entry name" value="WH-like_DNA-bd_sf"/>
</dbReference>
<proteinExistence type="predicted"/>
<evidence type="ECO:0000256" key="2">
    <source>
        <dbReference type="ARBA" id="ARBA00023163"/>
    </source>
</evidence>
<dbReference type="PANTHER" id="PTHR30185:SF18">
    <property type="entry name" value="TRANSCRIPTIONAL REGULATOR MTLR"/>
    <property type="match status" value="1"/>
</dbReference>
<dbReference type="InterPro" id="IPR007737">
    <property type="entry name" value="Mga_HTH"/>
</dbReference>
<dbReference type="PANTHER" id="PTHR30185">
    <property type="entry name" value="CRYPTIC BETA-GLUCOSIDE BGL OPERON ANTITERMINATOR"/>
    <property type="match status" value="1"/>
</dbReference>
<sequence>MLIDAKKKELLVLYTISQKSQCTLKELADELAIPKRTIKELIRKLNTTIEQQLNTSSFISSTHKGEITISDDYQEIKMMIYHKIKLLYLKESNRFNYLLLMVNYPKTYVPKKYLLEQLYISPSYLEKLTRQLNETLQDFEIEIVSSHGCYLFKGNELFIRLYLFFILSDAFQGLEWPFDKFKLSQLKREKRL</sequence>
<dbReference type="EMBL" id="CP147250">
    <property type="protein sequence ID" value="WYJ80378.1"/>
    <property type="molecule type" value="Genomic_DNA"/>
</dbReference>
<evidence type="ECO:0000259" key="3">
    <source>
        <dbReference type="Pfam" id="PF05043"/>
    </source>
</evidence>
<dbReference type="InterPro" id="IPR050661">
    <property type="entry name" value="BglG_antiterminators"/>
</dbReference>
<evidence type="ECO:0000313" key="4">
    <source>
        <dbReference type="EMBL" id="WYJ80378.1"/>
    </source>
</evidence>
<name>A0ABZ2SXD9_9ENTE</name>
<keyword evidence="5" id="KW-1185">Reference proteome</keyword>
<feature type="domain" description="Mga helix-turn-helix" evidence="3">
    <location>
        <begin position="84"/>
        <end position="164"/>
    </location>
</feature>
<evidence type="ECO:0000313" key="5">
    <source>
        <dbReference type="Proteomes" id="UP000664360"/>
    </source>
</evidence>
<reference evidence="4 5" key="1">
    <citation type="submission" date="2021-03" db="EMBL/GenBank/DDBJ databases">
        <authorList>
            <person name="Gilmore M.S."/>
            <person name="Schwartzman J."/>
            <person name="Van Tyne D."/>
            <person name="Martin M."/>
            <person name="Earl A.M."/>
            <person name="Manson A.L."/>
            <person name="Straub T."/>
            <person name="Salamzade R."/>
            <person name="Saavedra J."/>
            <person name="Lebreton F."/>
            <person name="Prichula J."/>
            <person name="Schaufler K."/>
            <person name="Gaca A."/>
            <person name="Sgardioli B."/>
            <person name="Wagenaar J."/>
            <person name="Strong T."/>
        </authorList>
    </citation>
    <scope>NUCLEOTIDE SEQUENCE [LARGE SCALE GENOMIC DNA]</scope>
    <source>
        <strain evidence="4 5">DIV1094</strain>
    </source>
</reference>
<dbReference type="Gene3D" id="1.10.10.10">
    <property type="entry name" value="Winged helix-like DNA-binding domain superfamily/Winged helix DNA-binding domain"/>
    <property type="match status" value="1"/>
</dbReference>
<dbReference type="Proteomes" id="UP000664360">
    <property type="component" value="Chromosome"/>
</dbReference>
<gene>
    <name evidence="4" type="ORF">DOK79_001935</name>
</gene>
<dbReference type="Pfam" id="PF05043">
    <property type="entry name" value="Mga"/>
    <property type="match status" value="1"/>
</dbReference>
<reference evidence="4 5" key="2">
    <citation type="submission" date="2024-03" db="EMBL/GenBank/DDBJ databases">
        <title>The Genome Sequence of Enterococcus sp. DIV1094.</title>
        <authorList>
            <consortium name="The Broad Institute Genomics Platform"/>
            <consortium name="The Broad Institute Microbial Omics Core"/>
            <consortium name="The Broad Institute Genomic Center for Infectious Diseases"/>
            <person name="Earl A."/>
            <person name="Manson A."/>
            <person name="Gilmore M."/>
            <person name="Schwartman J."/>
            <person name="Shea T."/>
            <person name="Abouelleil A."/>
            <person name="Cao P."/>
            <person name="Chapman S."/>
            <person name="Cusick C."/>
            <person name="Young S."/>
            <person name="Neafsey D."/>
            <person name="Nusbaum C."/>
            <person name="Birren B."/>
        </authorList>
    </citation>
    <scope>NUCLEOTIDE SEQUENCE [LARGE SCALE GENOMIC DNA]</scope>
    <source>
        <strain evidence="4 5">DIV1094</strain>
    </source>
</reference>
<keyword evidence="1" id="KW-0805">Transcription regulation</keyword>